<dbReference type="EMBL" id="CP002691">
    <property type="protein sequence ID" value="AEE49458.1"/>
    <property type="molecule type" value="Genomic_DNA"/>
</dbReference>
<dbReference type="PROSITE" id="PS50853">
    <property type="entry name" value="FN3"/>
    <property type="match status" value="1"/>
</dbReference>
<name>F4KZI8_HALH1</name>
<keyword evidence="6" id="KW-0862">Zinc</keyword>
<sequence>MINRTLAIFLFLILCVQAITAQRNCATLDHWEYVVKKHSSTAQSRALIERHTQLYTQNPELRNENNIVIPVVINVVYQHANENISDEQILEQIRVLNEDFGRLNPDADGAWPQAANTDLQFQLANRAPDGTPTTGIRRRYTSYSNFSTYDDVKFAKSGGIDAWPTEHYLNIWVCNLEGDIMGYGQLPGGPAATDGVVIDFQFFGRYGHTQAPFDRGRTATHEVGHWLNLFHIWGDGDCTIDDMVADTPDSDEANHGCPKDAYSCGGKLMVQNFMDYTDDACMNLFTQGQARRMQALFATGGFRSGFLRSPGLMELAQMPDVNTCNDGRQNGDETGVDCGGSCEPCASKISCPAPASINQSNSTTKVTLRWEAVSASGYLAEIRQLKPNLSKWASVVTNSTSASVSGIRIGRTYEWRVRAICQEGDTSDVTGSVFITRNNGRILYDDQPAVYPNPSRGTFYFNPGSAEAPDGPLLFDAGGGDSKTIHSTTSFLLVKNIQGQLVKTHPLNETAQAGFQVDVPGLVAGMYFVHWIDAEGQPLSQAYKLILY</sequence>
<dbReference type="CDD" id="cd04275">
    <property type="entry name" value="ZnMc_pappalysin_like"/>
    <property type="match status" value="1"/>
</dbReference>
<dbReference type="Gene3D" id="3.40.390.10">
    <property type="entry name" value="Collagenase (Catalytic Domain)"/>
    <property type="match status" value="1"/>
</dbReference>
<keyword evidence="4 9" id="KW-0732">Signal</keyword>
<dbReference type="GO" id="GO:0046872">
    <property type="term" value="F:metal ion binding"/>
    <property type="evidence" value="ECO:0007669"/>
    <property type="project" value="UniProtKB-KW"/>
</dbReference>
<dbReference type="Proteomes" id="UP000008461">
    <property type="component" value="Chromosome"/>
</dbReference>
<comment type="similarity">
    <text evidence="1">Belongs to the peptidase M43B family.</text>
</comment>
<feature type="chain" id="PRO_5003310459" evidence="9">
    <location>
        <begin position="22"/>
        <end position="548"/>
    </location>
</feature>
<organism evidence="11 12">
    <name type="scientific">Haliscomenobacter hydrossis (strain ATCC 27775 / DSM 1100 / LMG 10767 / O)</name>
    <dbReference type="NCBI Taxonomy" id="760192"/>
    <lineage>
        <taxon>Bacteria</taxon>
        <taxon>Pseudomonadati</taxon>
        <taxon>Bacteroidota</taxon>
        <taxon>Saprospiria</taxon>
        <taxon>Saprospirales</taxon>
        <taxon>Haliscomenobacteraceae</taxon>
        <taxon>Haliscomenobacter</taxon>
    </lineage>
</organism>
<dbReference type="InterPro" id="IPR003961">
    <property type="entry name" value="FN3_dom"/>
</dbReference>
<protein>
    <submittedName>
        <fullName evidence="11">Fibronectin type III domain protein</fullName>
    </submittedName>
</protein>
<evidence type="ECO:0000256" key="8">
    <source>
        <dbReference type="ARBA" id="ARBA00023157"/>
    </source>
</evidence>
<feature type="domain" description="Fibronectin type-III" evidence="10">
    <location>
        <begin position="351"/>
        <end position="439"/>
    </location>
</feature>
<evidence type="ECO:0000259" key="10">
    <source>
        <dbReference type="PROSITE" id="PS50853"/>
    </source>
</evidence>
<dbReference type="InterPro" id="IPR024079">
    <property type="entry name" value="MetalloPept_cat_dom_sf"/>
</dbReference>
<dbReference type="PANTHER" id="PTHR47466:SF1">
    <property type="entry name" value="METALLOPROTEASE MEP1 (AFU_ORTHOLOGUE AFUA_1G07730)-RELATED"/>
    <property type="match status" value="1"/>
</dbReference>
<evidence type="ECO:0000256" key="1">
    <source>
        <dbReference type="ARBA" id="ARBA00008721"/>
    </source>
</evidence>
<dbReference type="CDD" id="cd00063">
    <property type="entry name" value="FN3"/>
    <property type="match status" value="1"/>
</dbReference>
<dbReference type="SUPFAM" id="SSF49265">
    <property type="entry name" value="Fibronectin type III"/>
    <property type="match status" value="1"/>
</dbReference>
<keyword evidence="2" id="KW-0645">Protease</keyword>
<dbReference type="OrthoDB" id="9792152at2"/>
<dbReference type="HOGENOM" id="CLU_496749_0_0_10"/>
<evidence type="ECO:0000256" key="5">
    <source>
        <dbReference type="ARBA" id="ARBA00022801"/>
    </source>
</evidence>
<feature type="signal peptide" evidence="9">
    <location>
        <begin position="1"/>
        <end position="21"/>
    </location>
</feature>
<dbReference type="SUPFAM" id="SSF55486">
    <property type="entry name" value="Metalloproteases ('zincins'), catalytic domain"/>
    <property type="match status" value="1"/>
</dbReference>
<accession>F4KZI8</accession>
<dbReference type="Gene3D" id="2.60.40.10">
    <property type="entry name" value="Immunoglobulins"/>
    <property type="match status" value="1"/>
</dbReference>
<keyword evidence="5" id="KW-0378">Hydrolase</keyword>
<reference evidence="11 12" key="1">
    <citation type="journal article" date="2011" name="Stand. Genomic Sci.">
        <title>Complete genome sequence of Haliscomenobacter hydrossis type strain (O).</title>
        <authorList>
            <consortium name="US DOE Joint Genome Institute (JGI-PGF)"/>
            <person name="Daligault H."/>
            <person name="Lapidus A."/>
            <person name="Zeytun A."/>
            <person name="Nolan M."/>
            <person name="Lucas S."/>
            <person name="Del Rio T.G."/>
            <person name="Tice H."/>
            <person name="Cheng J.F."/>
            <person name="Tapia R."/>
            <person name="Han C."/>
            <person name="Goodwin L."/>
            <person name="Pitluck S."/>
            <person name="Liolios K."/>
            <person name="Pagani I."/>
            <person name="Ivanova N."/>
            <person name="Huntemann M."/>
            <person name="Mavromatis K."/>
            <person name="Mikhailova N."/>
            <person name="Pati A."/>
            <person name="Chen A."/>
            <person name="Palaniappan K."/>
            <person name="Land M."/>
            <person name="Hauser L."/>
            <person name="Brambilla E.M."/>
            <person name="Rohde M."/>
            <person name="Verbarg S."/>
            <person name="Goker M."/>
            <person name="Bristow J."/>
            <person name="Eisen J.A."/>
            <person name="Markowitz V."/>
            <person name="Hugenholtz P."/>
            <person name="Kyrpides N.C."/>
            <person name="Klenk H.P."/>
            <person name="Woyke T."/>
        </authorList>
    </citation>
    <scope>NUCLEOTIDE SEQUENCE [LARGE SCALE GENOMIC DNA]</scope>
    <source>
        <strain evidence="12">ATCC 27775 / DSM 1100 / LMG 10767 / O</strain>
    </source>
</reference>
<keyword evidence="3" id="KW-0479">Metal-binding</keyword>
<dbReference type="MEROPS" id="M43.009"/>
<evidence type="ECO:0000313" key="12">
    <source>
        <dbReference type="Proteomes" id="UP000008461"/>
    </source>
</evidence>
<evidence type="ECO:0000256" key="3">
    <source>
        <dbReference type="ARBA" id="ARBA00022723"/>
    </source>
</evidence>
<dbReference type="InterPro" id="IPR036116">
    <property type="entry name" value="FN3_sf"/>
</dbReference>
<dbReference type="Pfam" id="PF05572">
    <property type="entry name" value="Peptidase_M43"/>
    <property type="match status" value="1"/>
</dbReference>
<keyword evidence="12" id="KW-1185">Reference proteome</keyword>
<keyword evidence="8" id="KW-1015">Disulfide bond</keyword>
<dbReference type="RefSeq" id="WP_013764012.1">
    <property type="nucleotide sequence ID" value="NC_015510.1"/>
</dbReference>
<dbReference type="InterPro" id="IPR008754">
    <property type="entry name" value="Peptidase_M43"/>
</dbReference>
<evidence type="ECO:0000256" key="4">
    <source>
        <dbReference type="ARBA" id="ARBA00022729"/>
    </source>
</evidence>
<evidence type="ECO:0000256" key="2">
    <source>
        <dbReference type="ARBA" id="ARBA00022670"/>
    </source>
</evidence>
<proteinExistence type="inferred from homology"/>
<dbReference type="eggNOG" id="COG3291">
    <property type="taxonomic scope" value="Bacteria"/>
</dbReference>
<dbReference type="GO" id="GO:0006508">
    <property type="term" value="P:proteolysis"/>
    <property type="evidence" value="ECO:0007669"/>
    <property type="project" value="UniProtKB-KW"/>
</dbReference>
<evidence type="ECO:0000256" key="9">
    <source>
        <dbReference type="SAM" id="SignalP"/>
    </source>
</evidence>
<evidence type="ECO:0000313" key="11">
    <source>
        <dbReference type="EMBL" id="AEE49458.1"/>
    </source>
</evidence>
<evidence type="ECO:0000256" key="6">
    <source>
        <dbReference type="ARBA" id="ARBA00022833"/>
    </source>
</evidence>
<dbReference type="AlphaFoldDB" id="F4KZI8"/>
<dbReference type="InterPro" id="IPR013783">
    <property type="entry name" value="Ig-like_fold"/>
</dbReference>
<dbReference type="GO" id="GO:0008237">
    <property type="term" value="F:metallopeptidase activity"/>
    <property type="evidence" value="ECO:0007669"/>
    <property type="project" value="UniProtKB-KW"/>
</dbReference>
<dbReference type="PANTHER" id="PTHR47466">
    <property type="match status" value="1"/>
</dbReference>
<keyword evidence="7" id="KW-0482">Metalloprotease</keyword>
<reference key="2">
    <citation type="submission" date="2011-04" db="EMBL/GenBank/DDBJ databases">
        <title>Complete sequence of chromosome of Haliscomenobacter hydrossis DSM 1100.</title>
        <authorList>
            <consortium name="US DOE Joint Genome Institute (JGI-PGF)"/>
            <person name="Lucas S."/>
            <person name="Han J."/>
            <person name="Lapidus A."/>
            <person name="Bruce D."/>
            <person name="Goodwin L."/>
            <person name="Pitluck S."/>
            <person name="Peters L."/>
            <person name="Kyrpides N."/>
            <person name="Mavromatis K."/>
            <person name="Ivanova N."/>
            <person name="Ovchinnikova G."/>
            <person name="Pagani I."/>
            <person name="Daligault H."/>
            <person name="Detter J.C."/>
            <person name="Han C."/>
            <person name="Land M."/>
            <person name="Hauser L."/>
            <person name="Markowitz V."/>
            <person name="Cheng J.-F."/>
            <person name="Hugenholtz P."/>
            <person name="Woyke T."/>
            <person name="Wu D."/>
            <person name="Verbarg S."/>
            <person name="Frueling A."/>
            <person name="Brambilla E."/>
            <person name="Klenk H.-P."/>
            <person name="Eisen J.A."/>
        </authorList>
    </citation>
    <scope>NUCLEOTIDE SEQUENCE</scope>
    <source>
        <strain>DSM 1100</strain>
    </source>
</reference>
<dbReference type="KEGG" id="hhy:Halhy_1566"/>
<evidence type="ECO:0000256" key="7">
    <source>
        <dbReference type="ARBA" id="ARBA00023049"/>
    </source>
</evidence>
<gene>
    <name evidence="11" type="ordered locus">Halhy_1566</name>
</gene>